<dbReference type="AlphaFoldDB" id="A0A3N4GF41"/>
<sequence length="287" mass="31040">MSQKTTVYQISQSQKMMVFVLSMSLYGLATLFTELIPSINLGVIELSVEYLAFIPLTLAILLDPLSAALGAATGEVIFSEIMLGQFGGIGEVEKFVLFSLGIYVAGMMVKDPTNRKQVAIASITGVAVHQVLAGIVDILKVVFAIEDFEAVAGLPESVFFVEGFAVINDILFSGILFAMLPTMYLVPRLYGKIEPLLGMKKRTPERRPDISEVLNGKFVLTAIALVIVSIAAEFLAESGFALIEFEAEWAESTTAKIIAAIVGVIIVIGLFAIIKNRNNKKNAEELV</sequence>
<dbReference type="GO" id="GO:0051301">
    <property type="term" value="P:cell division"/>
    <property type="evidence" value="ECO:0007669"/>
    <property type="project" value="UniProtKB-KW"/>
</dbReference>
<keyword evidence="1" id="KW-1133">Transmembrane helix</keyword>
<dbReference type="OrthoDB" id="512563at2"/>
<dbReference type="RefSeq" id="WP_123779633.1">
    <property type="nucleotide sequence ID" value="NZ_RKMG01000008.1"/>
</dbReference>
<evidence type="ECO:0000313" key="4">
    <source>
        <dbReference type="Proteomes" id="UP000273977"/>
    </source>
</evidence>
<dbReference type="EMBL" id="RKMG01000008">
    <property type="protein sequence ID" value="RPA60805.1"/>
    <property type="molecule type" value="Genomic_DNA"/>
</dbReference>
<feature type="domain" description="DUF8171" evidence="2">
    <location>
        <begin position="17"/>
        <end position="283"/>
    </location>
</feature>
<protein>
    <submittedName>
        <fullName evidence="3">Cell division protein FtsQ</fullName>
    </submittedName>
</protein>
<keyword evidence="1" id="KW-0472">Membrane</keyword>
<organism evidence="3 4">
    <name type="scientific">Aerococcus agrisoli</name>
    <dbReference type="NCBI Taxonomy" id="2487350"/>
    <lineage>
        <taxon>Bacteria</taxon>
        <taxon>Bacillati</taxon>
        <taxon>Bacillota</taxon>
        <taxon>Bacilli</taxon>
        <taxon>Lactobacillales</taxon>
        <taxon>Aerococcaceae</taxon>
        <taxon>Aerococcus</taxon>
    </lineage>
</organism>
<feature type="transmembrane region" description="Helical" evidence="1">
    <location>
        <begin position="212"/>
        <end position="235"/>
    </location>
</feature>
<feature type="transmembrane region" description="Helical" evidence="1">
    <location>
        <begin position="48"/>
        <end position="72"/>
    </location>
</feature>
<reference evidence="3 4" key="1">
    <citation type="submission" date="2018-11" db="EMBL/GenBank/DDBJ databases">
        <title>Aerococcus sp. SJQ22, whole genome shotgun sequence.</title>
        <authorList>
            <person name="Sun L."/>
            <person name="Gao X."/>
            <person name="Chen W."/>
            <person name="Huang K."/>
        </authorList>
    </citation>
    <scope>NUCLEOTIDE SEQUENCE [LARGE SCALE GENOMIC DNA]</scope>
    <source>
        <strain evidence="3 4">SJQ22</strain>
    </source>
</reference>
<dbReference type="Proteomes" id="UP000273977">
    <property type="component" value="Unassembled WGS sequence"/>
</dbReference>
<dbReference type="Pfam" id="PF26509">
    <property type="entry name" value="DUF8171"/>
    <property type="match status" value="1"/>
</dbReference>
<comment type="caution">
    <text evidence="3">The sequence shown here is derived from an EMBL/GenBank/DDBJ whole genome shotgun (WGS) entry which is preliminary data.</text>
</comment>
<accession>A0A3N4GF41</accession>
<keyword evidence="3" id="KW-0131">Cell cycle</keyword>
<evidence type="ECO:0000256" key="1">
    <source>
        <dbReference type="SAM" id="Phobius"/>
    </source>
</evidence>
<feature type="transmembrane region" description="Helical" evidence="1">
    <location>
        <begin position="165"/>
        <end position="191"/>
    </location>
</feature>
<keyword evidence="4" id="KW-1185">Reference proteome</keyword>
<gene>
    <name evidence="3" type="ORF">EF384_03655</name>
</gene>
<name>A0A3N4GF41_9LACT</name>
<feature type="transmembrane region" description="Helical" evidence="1">
    <location>
        <begin position="255"/>
        <end position="274"/>
    </location>
</feature>
<proteinExistence type="predicted"/>
<feature type="transmembrane region" description="Helical" evidence="1">
    <location>
        <begin position="121"/>
        <end position="145"/>
    </location>
</feature>
<evidence type="ECO:0000313" key="3">
    <source>
        <dbReference type="EMBL" id="RPA60805.1"/>
    </source>
</evidence>
<feature type="transmembrane region" description="Helical" evidence="1">
    <location>
        <begin position="16"/>
        <end position="36"/>
    </location>
</feature>
<evidence type="ECO:0000259" key="2">
    <source>
        <dbReference type="Pfam" id="PF26509"/>
    </source>
</evidence>
<dbReference type="InterPro" id="IPR058484">
    <property type="entry name" value="DUF8171"/>
</dbReference>
<keyword evidence="3" id="KW-0132">Cell division</keyword>
<keyword evidence="1" id="KW-0812">Transmembrane</keyword>